<comment type="subcellular location">
    <subcellularLocation>
        <location evidence="2">Golgi apparatus</location>
        <location evidence="2">trans-Golgi network</location>
    </subcellularLocation>
</comment>
<keyword evidence="2" id="KW-0653">Protein transport</keyword>
<evidence type="ECO:0000256" key="2">
    <source>
        <dbReference type="RuleBase" id="RU368010"/>
    </source>
</evidence>
<dbReference type="PANTHER" id="PTHR15954">
    <property type="entry name" value="VACUOLAR PROTEIN SORTING-ASSOCIATED PROTEIN 51 HOMOLOG"/>
    <property type="match status" value="1"/>
</dbReference>
<dbReference type="EMBL" id="CAXAMN010026028">
    <property type="protein sequence ID" value="CAK9100020.1"/>
    <property type="molecule type" value="Genomic_DNA"/>
</dbReference>
<organism evidence="4 5">
    <name type="scientific">Durusdinium trenchii</name>
    <dbReference type="NCBI Taxonomy" id="1381693"/>
    <lineage>
        <taxon>Eukaryota</taxon>
        <taxon>Sar</taxon>
        <taxon>Alveolata</taxon>
        <taxon>Dinophyceae</taxon>
        <taxon>Suessiales</taxon>
        <taxon>Symbiodiniaceae</taxon>
        <taxon>Durusdinium</taxon>
    </lineage>
</organism>
<accession>A0ABP0RHF7</accession>
<dbReference type="InterPro" id="IPR014812">
    <property type="entry name" value="Vps51"/>
</dbReference>
<evidence type="ECO:0000313" key="4">
    <source>
        <dbReference type="EMBL" id="CAK9100020.1"/>
    </source>
</evidence>
<gene>
    <name evidence="4" type="ORF">CCMP2556_LOCUS47300</name>
</gene>
<comment type="caution">
    <text evidence="4">The sequence shown here is derived from an EMBL/GenBank/DDBJ whole genome shotgun (WGS) entry which is preliminary data.</text>
</comment>
<sequence length="133" mass="14873">MSAASTCTKQAAGETPNLRSSRTRAESAMVYAVIPFNRNGAILGILRIAFKAFFEYVREETFGKFGLQQIQVDCAFIGEMVRDFLENEDASVLDSLLDEVVASAQMRCVDPVLMEPAMVEAKCEEKKKTFRFE</sequence>
<comment type="function">
    <text evidence="2">Acts as component of the GARP complex that is involved in retrograde transport from early and late endosomes to the trans-Golgi network (TGN).</text>
</comment>
<dbReference type="PANTHER" id="PTHR15954:SF4">
    <property type="entry name" value="VACUOLAR PROTEIN SORTING-ASSOCIATED PROTEIN 51 HOMOLOG"/>
    <property type="match status" value="1"/>
</dbReference>
<name>A0ABP0RHF7_9DINO</name>
<reference evidence="4 5" key="1">
    <citation type="submission" date="2024-02" db="EMBL/GenBank/DDBJ databases">
        <authorList>
            <person name="Chen Y."/>
            <person name="Shah S."/>
            <person name="Dougan E. K."/>
            <person name="Thang M."/>
            <person name="Chan C."/>
        </authorList>
    </citation>
    <scope>NUCLEOTIDE SEQUENCE [LARGE SCALE GENOMIC DNA]</scope>
</reference>
<protein>
    <recommendedName>
        <fullName evidence="2">Vacuolar protein sorting-associated protein 51 homolog</fullName>
    </recommendedName>
</protein>
<feature type="region of interest" description="Disordered" evidence="3">
    <location>
        <begin position="1"/>
        <end position="20"/>
    </location>
</feature>
<keyword evidence="5" id="KW-1185">Reference proteome</keyword>
<evidence type="ECO:0000313" key="5">
    <source>
        <dbReference type="Proteomes" id="UP001642484"/>
    </source>
</evidence>
<proteinExistence type="inferred from homology"/>
<keyword evidence="2" id="KW-0813">Transport</keyword>
<comment type="subunit">
    <text evidence="2">Component of the Golgi-associated retrograde protein (GARP) complex.</text>
</comment>
<evidence type="ECO:0000256" key="3">
    <source>
        <dbReference type="SAM" id="MobiDB-lite"/>
    </source>
</evidence>
<keyword evidence="2" id="KW-0333">Golgi apparatus</keyword>
<evidence type="ECO:0000256" key="1">
    <source>
        <dbReference type="ARBA" id="ARBA00006080"/>
    </source>
</evidence>
<comment type="similarity">
    <text evidence="1 2">Belongs to the VPS51 family.</text>
</comment>
<keyword evidence="2" id="KW-0445">Lipid transport</keyword>
<dbReference type="Proteomes" id="UP001642484">
    <property type="component" value="Unassembled WGS sequence"/>
</dbReference>